<dbReference type="Gene3D" id="2.60.40.630">
    <property type="entry name" value="STAT transcription factor, DNA-binding domain"/>
    <property type="match status" value="1"/>
</dbReference>
<dbReference type="SUPFAM" id="SSF47655">
    <property type="entry name" value="STAT"/>
    <property type="match status" value="1"/>
</dbReference>
<comment type="caution">
    <text evidence="15">The sequence shown here is derived from an EMBL/GenBank/DDBJ whole genome shotgun (WGS) entry which is preliminary data.</text>
</comment>
<dbReference type="InterPro" id="IPR013800">
    <property type="entry name" value="STAT_TF_alpha"/>
</dbReference>
<keyword evidence="16" id="KW-1185">Reference proteome</keyword>
<dbReference type="InterPro" id="IPR048988">
    <property type="entry name" value="STAT_linker"/>
</dbReference>
<feature type="non-terminal residue" evidence="15">
    <location>
        <position position="1"/>
    </location>
</feature>
<dbReference type="Gene3D" id="3.30.505.10">
    <property type="entry name" value="SH2 domain"/>
    <property type="match status" value="1"/>
</dbReference>
<dbReference type="InterPro" id="IPR013801">
    <property type="entry name" value="STAT_TF_DNA-bd"/>
</dbReference>
<evidence type="ECO:0000256" key="6">
    <source>
        <dbReference type="ARBA" id="ARBA00022999"/>
    </source>
</evidence>
<dbReference type="Pfam" id="PF01017">
    <property type="entry name" value="STAT_alpha"/>
    <property type="match status" value="1"/>
</dbReference>
<comment type="subcellular location">
    <subcellularLocation>
        <location evidence="2">Cytoplasm</location>
    </subcellularLocation>
    <subcellularLocation>
        <location evidence="1">Nucleus</location>
    </subcellularLocation>
</comment>
<dbReference type="GO" id="GO:0003677">
    <property type="term" value="F:DNA binding"/>
    <property type="evidence" value="ECO:0007669"/>
    <property type="project" value="UniProtKB-KW"/>
</dbReference>
<keyword evidence="11" id="KW-0539">Nucleus</keyword>
<dbReference type="SUPFAM" id="SSF55550">
    <property type="entry name" value="SH2 domain"/>
    <property type="match status" value="1"/>
</dbReference>
<keyword evidence="7" id="KW-0805">Transcription regulation</keyword>
<dbReference type="InterPro" id="IPR008967">
    <property type="entry name" value="p53-like_TF_DNA-bd_sf"/>
</dbReference>
<evidence type="ECO:0000313" key="16">
    <source>
        <dbReference type="Proteomes" id="UP000530263"/>
    </source>
</evidence>
<evidence type="ECO:0000259" key="14">
    <source>
        <dbReference type="Pfam" id="PF21354"/>
    </source>
</evidence>
<dbReference type="GO" id="GO:0007166">
    <property type="term" value="P:cell surface receptor signaling pathway"/>
    <property type="evidence" value="ECO:0007669"/>
    <property type="project" value="UniProtKB-ARBA"/>
</dbReference>
<dbReference type="FunFam" id="1.20.1050.20:FF:000002">
    <property type="entry name" value="Signal transducer and activator of transcription"/>
    <property type="match status" value="1"/>
</dbReference>
<dbReference type="EMBL" id="VYZG01003554">
    <property type="protein sequence ID" value="NWQ83664.1"/>
    <property type="molecule type" value="Genomic_DNA"/>
</dbReference>
<dbReference type="FunFam" id="2.60.40.630:FF:000002">
    <property type="entry name" value="Signal transducer and activator of transcription"/>
    <property type="match status" value="1"/>
</dbReference>
<dbReference type="PANTHER" id="PTHR11801">
    <property type="entry name" value="SIGNAL TRANSDUCER AND ACTIVATOR OF TRANSCRIPTION"/>
    <property type="match status" value="1"/>
</dbReference>
<dbReference type="InterPro" id="IPR001217">
    <property type="entry name" value="STAT"/>
</dbReference>
<dbReference type="GO" id="GO:0003700">
    <property type="term" value="F:DNA-binding transcription factor activity"/>
    <property type="evidence" value="ECO:0007669"/>
    <property type="project" value="InterPro"/>
</dbReference>
<evidence type="ECO:0000259" key="12">
    <source>
        <dbReference type="Pfam" id="PF01017"/>
    </source>
</evidence>
<keyword evidence="10" id="KW-0804">Transcription</keyword>
<keyword evidence="6" id="KW-0727">SH2 domain</keyword>
<feature type="domain" description="STAT transcription factor DNA-binding" evidence="13">
    <location>
        <begin position="148"/>
        <end position="281"/>
    </location>
</feature>
<evidence type="ECO:0000256" key="11">
    <source>
        <dbReference type="ARBA" id="ARBA00023242"/>
    </source>
</evidence>
<reference evidence="15 16" key="1">
    <citation type="submission" date="2019-09" db="EMBL/GenBank/DDBJ databases">
        <title>Bird 10,000 Genomes (B10K) Project - Family phase.</title>
        <authorList>
            <person name="Zhang G."/>
        </authorList>
    </citation>
    <scope>NUCLEOTIDE SEQUENCE [LARGE SCALE GENOMIC DNA]</scope>
    <source>
        <strain evidence="15">B10K-DU-021-26</strain>
        <tissue evidence="15">Mixed tissue sample</tissue>
    </source>
</reference>
<dbReference type="InterPro" id="IPR012345">
    <property type="entry name" value="STAT_TF_DNA-bd_N"/>
</dbReference>
<dbReference type="GO" id="GO:0005829">
    <property type="term" value="C:cytosol"/>
    <property type="evidence" value="ECO:0007669"/>
    <property type="project" value="UniProtKB-ARBA"/>
</dbReference>
<proteinExistence type="inferred from homology"/>
<dbReference type="Pfam" id="PF21354">
    <property type="entry name" value="STAT_linker"/>
    <property type="match status" value="1"/>
</dbReference>
<dbReference type="CDD" id="cd16855">
    <property type="entry name" value="STAT5_CCD"/>
    <property type="match status" value="1"/>
</dbReference>
<keyword evidence="9" id="KW-0010">Activator</keyword>
<gene>
    <name evidence="15" type="primary">Stat5b</name>
    <name evidence="15" type="ORF">COLPIC_R00780</name>
</gene>
<dbReference type="GO" id="GO:0005634">
    <property type="term" value="C:nucleus"/>
    <property type="evidence" value="ECO:0007669"/>
    <property type="project" value="UniProtKB-SubCell"/>
</dbReference>
<dbReference type="Proteomes" id="UP000530263">
    <property type="component" value="Unassembled WGS sequence"/>
</dbReference>
<evidence type="ECO:0000256" key="2">
    <source>
        <dbReference type="ARBA" id="ARBA00004496"/>
    </source>
</evidence>
<dbReference type="SUPFAM" id="SSF49417">
    <property type="entry name" value="p53-like transcription factors"/>
    <property type="match status" value="1"/>
</dbReference>
<dbReference type="InterPro" id="IPR046994">
    <property type="entry name" value="STAT5_CC"/>
</dbReference>
<feature type="non-terminal residue" evidence="15">
    <location>
        <position position="585"/>
    </location>
</feature>
<dbReference type="InterPro" id="IPR036860">
    <property type="entry name" value="SH2_dom_sf"/>
</dbReference>
<evidence type="ECO:0000256" key="1">
    <source>
        <dbReference type="ARBA" id="ARBA00004123"/>
    </source>
</evidence>
<evidence type="ECO:0000256" key="5">
    <source>
        <dbReference type="ARBA" id="ARBA00022553"/>
    </source>
</evidence>
<accession>A0A7K4SCY3</accession>
<keyword evidence="4" id="KW-0963">Cytoplasm</keyword>
<feature type="domain" description="STAT transcription factor all-alpha" evidence="12">
    <location>
        <begin position="8"/>
        <end position="135"/>
    </location>
</feature>
<evidence type="ECO:0000313" key="15">
    <source>
        <dbReference type="EMBL" id="NWQ83664.1"/>
    </source>
</evidence>
<organism evidence="15 16">
    <name type="scientific">Columbina picui</name>
    <name type="common">Picui ground-dove</name>
    <dbReference type="NCBI Taxonomy" id="115618"/>
    <lineage>
        <taxon>Eukaryota</taxon>
        <taxon>Metazoa</taxon>
        <taxon>Chordata</taxon>
        <taxon>Craniata</taxon>
        <taxon>Vertebrata</taxon>
        <taxon>Euteleostomi</taxon>
        <taxon>Archelosauria</taxon>
        <taxon>Archosauria</taxon>
        <taxon>Dinosauria</taxon>
        <taxon>Saurischia</taxon>
        <taxon>Theropoda</taxon>
        <taxon>Coelurosauria</taxon>
        <taxon>Aves</taxon>
        <taxon>Neognathae</taxon>
        <taxon>Neoaves</taxon>
        <taxon>Columbimorphae</taxon>
        <taxon>Columbiformes</taxon>
        <taxon>Columbidae</taxon>
        <taxon>Columbina</taxon>
    </lineage>
</organism>
<keyword evidence="8" id="KW-0238">DNA-binding</keyword>
<comment type="similarity">
    <text evidence="3">Belongs to the transcription factor STAT family.</text>
</comment>
<dbReference type="Gene3D" id="1.20.1050.20">
    <property type="entry name" value="STAT transcription factor, all-alpha domain"/>
    <property type="match status" value="1"/>
</dbReference>
<evidence type="ECO:0000256" key="10">
    <source>
        <dbReference type="ARBA" id="ARBA00023163"/>
    </source>
</evidence>
<keyword evidence="5" id="KW-0597">Phosphoprotein</keyword>
<dbReference type="Pfam" id="PF02864">
    <property type="entry name" value="STAT_bind"/>
    <property type="match status" value="1"/>
</dbReference>
<dbReference type="AlphaFoldDB" id="A0A7K4SCY3"/>
<dbReference type="CDD" id="cd16849">
    <property type="entry name" value="STAT5_DBD"/>
    <property type="match status" value="1"/>
</dbReference>
<evidence type="ECO:0000256" key="8">
    <source>
        <dbReference type="ARBA" id="ARBA00023125"/>
    </source>
</evidence>
<dbReference type="InterPro" id="IPR015988">
    <property type="entry name" value="STAT_TF_CC"/>
</dbReference>
<evidence type="ECO:0000256" key="7">
    <source>
        <dbReference type="ARBA" id="ARBA00023015"/>
    </source>
</evidence>
<evidence type="ECO:0000256" key="4">
    <source>
        <dbReference type="ARBA" id="ARBA00022490"/>
    </source>
</evidence>
<evidence type="ECO:0000256" key="9">
    <source>
        <dbReference type="ARBA" id="ARBA00023159"/>
    </source>
</evidence>
<evidence type="ECO:0000259" key="13">
    <source>
        <dbReference type="Pfam" id="PF02864"/>
    </source>
</evidence>
<dbReference type="InterPro" id="IPR035858">
    <property type="entry name" value="STAT5a/5b_DBD"/>
</dbReference>
<dbReference type="Gene3D" id="1.10.238.10">
    <property type="entry name" value="EF-hand"/>
    <property type="match status" value="1"/>
</dbReference>
<feature type="domain" description="Signal transducer and activator of transcription linker" evidence="14">
    <location>
        <begin position="304"/>
        <end position="372"/>
    </location>
</feature>
<protein>
    <submittedName>
        <fullName evidence="15">STA5B protein</fullName>
    </submittedName>
</protein>
<dbReference type="OrthoDB" id="19300at2759"/>
<sequence length="585" mass="66014">LSHLGPQERMSRETTLQQKKASLEAWLHREAQTLQQYRVDLAEKHQKTLQLLRKQQTTILDDELIQWKRRQQLAGNGGPPEGTLDVLQTWCEKLAEIIWQNRQQIRRAEHLCQQLPIPGPVEEMLSELNGTITDIISALVTSTFIIEKQPPQVLKTQTKFAATVRLLVGGKLNVHMNPPQVKATIISEQQAKALLKNESTRNESSGEILNNCCVMEYHQATGTLSAHFRNMSLKRIKRSDRRGAESVTEEKFTILFESQFSVGGNELVFQVKTLSLPVVVIVHGSQDNNATATVLWDNAFAEPGRVPFAVPDKVQWPQLCEALNMKFKAEVQSSRGLTKENLVFLAQKLFNSTSSHLEDYSSTTVSWSQFNRVSGLGSVPGQSRSPKVPVGFGTEGLLLPQNQCSYWEFGWSHFLLEWCKNETNTHAPRSCLPAERMFWNLMPFTTRDFSIRSLADRLGDLSYLIYVFPDRPKDEVFSKYYTPVLCESTPAKAVDGYVKPQIKQVVPEFVSASGDSAPGGPTYMDQAPSPAVCSQPHYNMYAQNPDTMMDPEGDFDLDDSIDVARHVEELLRRPVDTQWIPHAQS</sequence>
<evidence type="ECO:0000256" key="3">
    <source>
        <dbReference type="ARBA" id="ARBA00005586"/>
    </source>
</evidence>
<name>A0A7K4SCY3_COLPI</name>
<dbReference type="FunFam" id="1.10.238.10:FF:000029">
    <property type="entry name" value="Signal transducer and transcription activator 6"/>
    <property type="match status" value="1"/>
</dbReference>